<gene>
    <name evidence="4" type="ORF">GCM10025781_05640</name>
</gene>
<accession>A0ABP8WMB4</accession>
<dbReference type="Gene3D" id="2.60.40.1240">
    <property type="match status" value="1"/>
</dbReference>
<dbReference type="RefSeq" id="WP_345310509.1">
    <property type="nucleotide sequence ID" value="NZ_BAABLN010000005.1"/>
</dbReference>
<dbReference type="InterPro" id="IPR029050">
    <property type="entry name" value="Immunoprotect_excell_Ig-like"/>
</dbReference>
<keyword evidence="1" id="KW-0732">Signal</keyword>
<keyword evidence="3" id="KW-0472">Membrane</keyword>
<protein>
    <recommendedName>
        <fullName evidence="6">DUF4352 domain-containing protein</fullName>
    </recommendedName>
</protein>
<keyword evidence="3" id="KW-1133">Transmembrane helix</keyword>
<feature type="compositionally biased region" description="Polar residues" evidence="2">
    <location>
        <begin position="30"/>
        <end position="40"/>
    </location>
</feature>
<name>A0ABP8WMB4_9MICC</name>
<keyword evidence="3" id="KW-0812">Transmembrane</keyword>
<dbReference type="EMBL" id="BAABLN010000005">
    <property type="protein sequence ID" value="GAA4691480.1"/>
    <property type="molecule type" value="Genomic_DNA"/>
</dbReference>
<feature type="transmembrane region" description="Helical" evidence="3">
    <location>
        <begin position="47"/>
        <end position="63"/>
    </location>
</feature>
<sequence length="304" mass="31620">MTPSSPPSEGPNQVPFQQQQPYAGQNGQNSSTQTLPPQQSKKNQSNVLGLIALITAVIGFIFACVPGALIIGWILLPIAFILGLVSLFLKGKSKWMGITALILSIVGTVVGAVVFLVVASTAFDESFGGGDTTVAGPSEGSDAGIEQNADKEVAPDEGSSEDGTRGNPYPIGSTIENDEWRVVVNSVTPDATDAVLSENEFNEPPADGSQYMLVNYSTTYLGDNADGEMPAFVTVEYVTADGTTVNSFDNVVVVPDAIESSSTLYTDGTATGNVAFEVPTDTADQGVLAITPGMLGDKVFVAVK</sequence>
<evidence type="ECO:0000256" key="3">
    <source>
        <dbReference type="SAM" id="Phobius"/>
    </source>
</evidence>
<comment type="caution">
    <text evidence="4">The sequence shown here is derived from an EMBL/GenBank/DDBJ whole genome shotgun (WGS) entry which is preliminary data.</text>
</comment>
<proteinExistence type="predicted"/>
<feature type="transmembrane region" description="Helical" evidence="3">
    <location>
        <begin position="69"/>
        <end position="89"/>
    </location>
</feature>
<evidence type="ECO:0000256" key="1">
    <source>
        <dbReference type="ARBA" id="ARBA00022729"/>
    </source>
</evidence>
<evidence type="ECO:0000313" key="5">
    <source>
        <dbReference type="Proteomes" id="UP001501446"/>
    </source>
</evidence>
<dbReference type="Proteomes" id="UP001501446">
    <property type="component" value="Unassembled WGS sequence"/>
</dbReference>
<feature type="region of interest" description="Disordered" evidence="2">
    <location>
        <begin position="1"/>
        <end position="40"/>
    </location>
</feature>
<evidence type="ECO:0008006" key="6">
    <source>
        <dbReference type="Google" id="ProtNLM"/>
    </source>
</evidence>
<evidence type="ECO:0000313" key="4">
    <source>
        <dbReference type="EMBL" id="GAA4691480.1"/>
    </source>
</evidence>
<organism evidence="4 5">
    <name type="scientific">Kocuria gwangalliensis</name>
    <dbReference type="NCBI Taxonomy" id="501592"/>
    <lineage>
        <taxon>Bacteria</taxon>
        <taxon>Bacillati</taxon>
        <taxon>Actinomycetota</taxon>
        <taxon>Actinomycetes</taxon>
        <taxon>Micrococcales</taxon>
        <taxon>Micrococcaceae</taxon>
        <taxon>Kocuria</taxon>
    </lineage>
</organism>
<reference evidence="5" key="1">
    <citation type="journal article" date="2019" name="Int. J. Syst. Evol. Microbiol.">
        <title>The Global Catalogue of Microorganisms (GCM) 10K type strain sequencing project: providing services to taxonomists for standard genome sequencing and annotation.</title>
        <authorList>
            <consortium name="The Broad Institute Genomics Platform"/>
            <consortium name="The Broad Institute Genome Sequencing Center for Infectious Disease"/>
            <person name="Wu L."/>
            <person name="Ma J."/>
        </authorList>
    </citation>
    <scope>NUCLEOTIDE SEQUENCE [LARGE SCALE GENOMIC DNA]</scope>
    <source>
        <strain evidence="5">JCM 18958</strain>
    </source>
</reference>
<feature type="compositionally biased region" description="Low complexity" evidence="2">
    <location>
        <begin position="10"/>
        <end position="29"/>
    </location>
</feature>
<feature type="region of interest" description="Disordered" evidence="2">
    <location>
        <begin position="129"/>
        <end position="173"/>
    </location>
</feature>
<feature type="transmembrane region" description="Helical" evidence="3">
    <location>
        <begin position="101"/>
        <end position="123"/>
    </location>
</feature>
<evidence type="ECO:0000256" key="2">
    <source>
        <dbReference type="SAM" id="MobiDB-lite"/>
    </source>
</evidence>
<keyword evidence="5" id="KW-1185">Reference proteome</keyword>